<dbReference type="SUPFAM" id="SSF111369">
    <property type="entry name" value="HlyD-like secretion proteins"/>
    <property type="match status" value="1"/>
</dbReference>
<name>A0A377NB84_9GAMM</name>
<evidence type="ECO:0000313" key="3">
    <source>
        <dbReference type="EMBL" id="STQ44009.1"/>
    </source>
</evidence>
<organism evidence="3 4">
    <name type="scientific">Ewingella americana</name>
    <dbReference type="NCBI Taxonomy" id="41202"/>
    <lineage>
        <taxon>Bacteria</taxon>
        <taxon>Pseudomonadati</taxon>
        <taxon>Pseudomonadota</taxon>
        <taxon>Gammaproteobacteria</taxon>
        <taxon>Enterobacterales</taxon>
        <taxon>Yersiniaceae</taxon>
        <taxon>Ewingella</taxon>
    </lineage>
</organism>
<protein>
    <submittedName>
        <fullName evidence="3">Multidrug resistance protein MdtN</fullName>
    </submittedName>
</protein>
<evidence type="ECO:0000259" key="2">
    <source>
        <dbReference type="Pfam" id="PF25917"/>
    </source>
</evidence>
<dbReference type="InterPro" id="IPR058625">
    <property type="entry name" value="MdtA-like_BSH"/>
</dbReference>
<dbReference type="PANTHER" id="PTHR30367:SF1">
    <property type="entry name" value="MULTIDRUG RESISTANCE PROTEIN MDTN"/>
    <property type="match status" value="1"/>
</dbReference>
<dbReference type="Proteomes" id="UP000254304">
    <property type="component" value="Unassembled WGS sequence"/>
</dbReference>
<dbReference type="InterPro" id="IPR050393">
    <property type="entry name" value="MFP_Efflux_Pump"/>
</dbReference>
<accession>A0A377NB84</accession>
<sequence length="79" mass="8342">MSADSTLVAPRISGTISQVLVADNQQVKAGQVLAVIDDGDYRNAVLSAQANLETASAQLLSLPPNWPSSSKPSCKPRHR</sequence>
<evidence type="ECO:0000313" key="4">
    <source>
        <dbReference type="Proteomes" id="UP000254304"/>
    </source>
</evidence>
<gene>
    <name evidence="3" type="ORF">NCTC12157_01714</name>
</gene>
<evidence type="ECO:0000256" key="1">
    <source>
        <dbReference type="ARBA" id="ARBA00009477"/>
    </source>
</evidence>
<feature type="domain" description="Multidrug resistance protein MdtA-like barrel-sandwich hybrid" evidence="2">
    <location>
        <begin position="8"/>
        <end position="42"/>
    </location>
</feature>
<dbReference type="EMBL" id="UGGO01000001">
    <property type="protein sequence ID" value="STQ44009.1"/>
    <property type="molecule type" value="Genomic_DNA"/>
</dbReference>
<dbReference type="PANTHER" id="PTHR30367">
    <property type="entry name" value="P-HYDROXYBENZOIC ACID EFFLUX PUMP SUBUNIT AAEA-RELATED"/>
    <property type="match status" value="1"/>
</dbReference>
<dbReference type="Gene3D" id="2.40.50.100">
    <property type="match status" value="1"/>
</dbReference>
<comment type="similarity">
    <text evidence="1">Belongs to the membrane fusion protein (MFP) (TC 8.A.1) family.</text>
</comment>
<dbReference type="AlphaFoldDB" id="A0A377NB84"/>
<reference evidence="3 4" key="1">
    <citation type="submission" date="2018-06" db="EMBL/GenBank/DDBJ databases">
        <authorList>
            <consortium name="Pathogen Informatics"/>
            <person name="Doyle S."/>
        </authorList>
    </citation>
    <scope>NUCLEOTIDE SEQUENCE [LARGE SCALE GENOMIC DNA]</scope>
    <source>
        <strain evidence="3 4">NCTC12157</strain>
    </source>
</reference>
<dbReference type="Pfam" id="PF25917">
    <property type="entry name" value="BSH_RND"/>
    <property type="match status" value="1"/>
</dbReference>
<proteinExistence type="inferred from homology"/>